<dbReference type="InterPro" id="IPR036866">
    <property type="entry name" value="RibonucZ/Hydroxyglut_hydro"/>
</dbReference>
<dbReference type="PANTHER" id="PTHR46504">
    <property type="entry name" value="TRNASE Z TRZ1"/>
    <property type="match status" value="1"/>
</dbReference>
<dbReference type="Gene3D" id="3.60.15.10">
    <property type="entry name" value="Ribonuclease Z/Hydroxyacylglutathione hydrolase-like"/>
    <property type="match status" value="1"/>
</dbReference>
<dbReference type="InterPro" id="IPR001279">
    <property type="entry name" value="Metallo-B-lactamas"/>
</dbReference>
<dbReference type="OrthoDB" id="928739at2"/>
<reference evidence="3" key="1">
    <citation type="submission" date="2016-10" db="EMBL/GenBank/DDBJ databases">
        <authorList>
            <person name="Varghese N."/>
            <person name="Submissions S."/>
        </authorList>
    </citation>
    <scope>NUCLEOTIDE SEQUENCE [LARGE SCALE GENOMIC DNA]</scope>
    <source>
        <strain evidence="3">DSM 3695</strain>
    </source>
</reference>
<sequence>MKLTISGYSTALFSTWYFLEELGILMDAGDGLTAALLQKSRKISHVFISHADRDHLTGLLQLNQLNAREGLPVICYPRDSKSFPAMEEFSKRFDPHIRGTQWQAVGPEEEIWVKDDVVVVPVRNEHVTTEPHIIRSLSYKVMQVKQKVKPEIAALPPEEIRQIILERGKESTTMEVRTNLVGYSGDTPVQDLARWDQSGVLIHEATFLASEGDVKLVAHKNKHSKLEEVMDMVSHIRVEQLVLGHFSSRYSAEQIDRSIKDLCEKYAINIPVFRLLPGLTVRDILSTTPVNQ</sequence>
<evidence type="ECO:0000313" key="2">
    <source>
        <dbReference type="EMBL" id="SEW24470.1"/>
    </source>
</evidence>
<feature type="domain" description="Metallo-beta-lactamase" evidence="1">
    <location>
        <begin position="24"/>
        <end position="141"/>
    </location>
</feature>
<protein>
    <submittedName>
        <fullName evidence="2">Ribonuclease Z</fullName>
    </submittedName>
</protein>
<dbReference type="EMBL" id="FOJG01000001">
    <property type="protein sequence ID" value="SEW24470.1"/>
    <property type="molecule type" value="Genomic_DNA"/>
</dbReference>
<evidence type="ECO:0000259" key="1">
    <source>
        <dbReference type="Pfam" id="PF12706"/>
    </source>
</evidence>
<dbReference type="AlphaFoldDB" id="A0A1I0QC25"/>
<dbReference type="SUPFAM" id="SSF56281">
    <property type="entry name" value="Metallo-hydrolase/oxidoreductase"/>
    <property type="match status" value="1"/>
</dbReference>
<name>A0A1I0QC25_9BACT</name>
<dbReference type="PANTHER" id="PTHR46504:SF2">
    <property type="entry name" value="TRNASE Z TRZ1"/>
    <property type="match status" value="1"/>
</dbReference>
<keyword evidence="3" id="KW-1185">Reference proteome</keyword>
<dbReference type="Pfam" id="PF12706">
    <property type="entry name" value="Lactamase_B_2"/>
    <property type="match status" value="1"/>
</dbReference>
<organism evidence="2 3">
    <name type="scientific">Chitinophaga arvensicola</name>
    <dbReference type="NCBI Taxonomy" id="29529"/>
    <lineage>
        <taxon>Bacteria</taxon>
        <taxon>Pseudomonadati</taxon>
        <taxon>Bacteroidota</taxon>
        <taxon>Chitinophagia</taxon>
        <taxon>Chitinophagales</taxon>
        <taxon>Chitinophagaceae</taxon>
        <taxon>Chitinophaga</taxon>
    </lineage>
</organism>
<dbReference type="Proteomes" id="UP000199310">
    <property type="component" value="Unassembled WGS sequence"/>
</dbReference>
<dbReference type="STRING" id="29529.SAMN04488122_1361"/>
<accession>A0A1I0QC25</accession>
<dbReference type="RefSeq" id="WP_089892231.1">
    <property type="nucleotide sequence ID" value="NZ_FOJG01000001.1"/>
</dbReference>
<proteinExistence type="predicted"/>
<gene>
    <name evidence="2" type="ORF">SAMN04488122_1361</name>
</gene>
<evidence type="ECO:0000313" key="3">
    <source>
        <dbReference type="Proteomes" id="UP000199310"/>
    </source>
</evidence>